<keyword evidence="1" id="KW-0812">Transmembrane</keyword>
<dbReference type="Proteomes" id="UP001560296">
    <property type="component" value="Unassembled WGS sequence"/>
</dbReference>
<evidence type="ECO:0000256" key="1">
    <source>
        <dbReference type="SAM" id="Phobius"/>
    </source>
</evidence>
<evidence type="ECO:0000313" key="3">
    <source>
        <dbReference type="Proteomes" id="UP001560296"/>
    </source>
</evidence>
<feature type="transmembrane region" description="Helical" evidence="1">
    <location>
        <begin position="45"/>
        <end position="70"/>
    </location>
</feature>
<dbReference type="RefSeq" id="WP_369289487.1">
    <property type="nucleotide sequence ID" value="NZ_JBFTEG010000030.1"/>
</dbReference>
<organism evidence="2 3">
    <name type="scientific">Pseudomonas zhanjiangensis</name>
    <dbReference type="NCBI Taxonomy" id="3239015"/>
    <lineage>
        <taxon>Bacteria</taxon>
        <taxon>Pseudomonadati</taxon>
        <taxon>Pseudomonadota</taxon>
        <taxon>Gammaproteobacteria</taxon>
        <taxon>Pseudomonadales</taxon>
        <taxon>Pseudomonadaceae</taxon>
        <taxon>Pseudomonas</taxon>
    </lineage>
</organism>
<keyword evidence="1" id="KW-0472">Membrane</keyword>
<keyword evidence="3" id="KW-1185">Reference proteome</keyword>
<protein>
    <submittedName>
        <fullName evidence="2">Uncharacterized protein</fullName>
    </submittedName>
</protein>
<accession>A0ABV3YYY4</accession>
<gene>
    <name evidence="2" type="ORF">AB5S05_21145</name>
</gene>
<reference evidence="2 3" key="1">
    <citation type="submission" date="2024-07" db="EMBL/GenBank/DDBJ databases">
        <authorList>
            <person name="Li M."/>
        </authorList>
    </citation>
    <scope>NUCLEOTIDE SEQUENCE [LARGE SCALE GENOMIC DNA]</scope>
    <source>
        <strain evidence="2 3">25A3E</strain>
    </source>
</reference>
<sequence>MAPETFAAAAQAADRIFFDQIRGRFPQGRPNTSTEAKLAARMCDFYRFVVLVASLASIGQFTITHFLPAFDAIGRRSDRISERVSCARELVNPGGTALDTLRRLG</sequence>
<dbReference type="EMBL" id="JBFTEG010000030">
    <property type="protein sequence ID" value="MEX6504557.1"/>
    <property type="molecule type" value="Genomic_DNA"/>
</dbReference>
<name>A0ABV3YYY4_9PSED</name>
<comment type="caution">
    <text evidence="2">The sequence shown here is derived from an EMBL/GenBank/DDBJ whole genome shotgun (WGS) entry which is preliminary data.</text>
</comment>
<keyword evidence="1" id="KW-1133">Transmembrane helix</keyword>
<proteinExistence type="predicted"/>
<evidence type="ECO:0000313" key="2">
    <source>
        <dbReference type="EMBL" id="MEX6504557.1"/>
    </source>
</evidence>